<dbReference type="SUPFAM" id="SSF53756">
    <property type="entry name" value="UDP-Glycosyltransferase/glycogen phosphorylase"/>
    <property type="match status" value="1"/>
</dbReference>
<feature type="domain" description="Glycosyltransferase subfamily 4-like N-terminal" evidence="3">
    <location>
        <begin position="15"/>
        <end position="175"/>
    </location>
</feature>
<dbReference type="PANTHER" id="PTHR46401">
    <property type="entry name" value="GLYCOSYLTRANSFERASE WBBK-RELATED"/>
    <property type="match status" value="1"/>
</dbReference>
<evidence type="ECO:0000256" key="1">
    <source>
        <dbReference type="ARBA" id="ARBA00022679"/>
    </source>
</evidence>
<dbReference type="Pfam" id="PF00534">
    <property type="entry name" value="Glycos_transf_1"/>
    <property type="match status" value="1"/>
</dbReference>
<keyword evidence="5" id="KW-1185">Reference proteome</keyword>
<dbReference type="Proteomes" id="UP000193334">
    <property type="component" value="Chromosome"/>
</dbReference>
<protein>
    <submittedName>
        <fullName evidence="4">D-inositol 3-phosphate glycosyltransferase</fullName>
        <ecNumber evidence="4">2.4.1.250</ecNumber>
    </submittedName>
</protein>
<sequence>MKIFVSAMAFDSGRSGISNYIYNVVSGLAKKAKIELAVLSSDAKFFEGMENVELVKYPDFFGCPAFNALWHLFVLPFRPAAGKCDCIFLPAANRRLFSWFSRPSVATFHDLSQFHVSEKYDRLRVWYVFKFLRKFLNRADKICAISKSTEDDILKYYNIDKSRIFVNYNGFDRKRLDTEYSPEKLAELRVEPPYILYISRIEHPGKNHLNLIKAFEQLNDHYSEYQLVFAGSDWSGARAVREAAERSEKKERINFLGFVEDSYLPQLYKGASVYAFPSFCEGFGIPLLEAMYCGIPCVCSENTSLEEIGGDAVLLFDPKNPQEIAEKIELAVKDEKLSSELIEKGKKRVEDFSWEKHVESILDQFTNIRSRK</sequence>
<dbReference type="CDD" id="cd03809">
    <property type="entry name" value="GT4_MtfB-like"/>
    <property type="match status" value="1"/>
</dbReference>
<dbReference type="STRING" id="1941349.STSP1_00213"/>
<dbReference type="Gene3D" id="3.40.50.2000">
    <property type="entry name" value="Glycogen Phosphorylase B"/>
    <property type="match status" value="2"/>
</dbReference>
<dbReference type="RefSeq" id="WP_085754570.1">
    <property type="nucleotide sequence ID" value="NZ_CP021023.1"/>
</dbReference>
<feature type="domain" description="Glycosyl transferase family 1" evidence="2">
    <location>
        <begin position="189"/>
        <end position="348"/>
    </location>
</feature>
<name>A0A1W6LJ88_9BACT</name>
<keyword evidence="4" id="KW-0328">Glycosyltransferase</keyword>
<dbReference type="KEGG" id="pbp:STSP1_00213"/>
<dbReference type="EMBL" id="CP021023">
    <property type="protein sequence ID" value="ARN55847.1"/>
    <property type="molecule type" value="Genomic_DNA"/>
</dbReference>
<keyword evidence="1 4" id="KW-0808">Transferase</keyword>
<dbReference type="InterPro" id="IPR028098">
    <property type="entry name" value="Glyco_trans_4-like_N"/>
</dbReference>
<evidence type="ECO:0000259" key="2">
    <source>
        <dbReference type="Pfam" id="PF00534"/>
    </source>
</evidence>
<dbReference type="PANTHER" id="PTHR46401:SF2">
    <property type="entry name" value="GLYCOSYLTRANSFERASE WBBK-RELATED"/>
    <property type="match status" value="1"/>
</dbReference>
<proteinExistence type="predicted"/>
<gene>
    <name evidence="4" type="primary">mshA</name>
    <name evidence="4" type="ORF">STSP1_00213</name>
</gene>
<reference evidence="5" key="1">
    <citation type="submission" date="2017-04" db="EMBL/GenBank/DDBJ databases">
        <title>Comparative genomics and description of representatives of a novel lineage of planctomycetes thriving in anoxic sediments.</title>
        <authorList>
            <person name="Spring S."/>
            <person name="Bunk B."/>
            <person name="Sproer C."/>
        </authorList>
    </citation>
    <scope>NUCLEOTIDE SEQUENCE [LARGE SCALE GENOMIC DNA]</scope>
    <source>
        <strain evidence="5">ST-PulAB-D4</strain>
    </source>
</reference>
<evidence type="ECO:0000313" key="5">
    <source>
        <dbReference type="Proteomes" id="UP000193334"/>
    </source>
</evidence>
<evidence type="ECO:0000313" key="4">
    <source>
        <dbReference type="EMBL" id="ARN55847.1"/>
    </source>
</evidence>
<dbReference type="Pfam" id="PF13439">
    <property type="entry name" value="Glyco_transf_4"/>
    <property type="match status" value="1"/>
</dbReference>
<accession>A0A1W6LJ88</accession>
<dbReference type="InterPro" id="IPR001296">
    <property type="entry name" value="Glyco_trans_1"/>
</dbReference>
<dbReference type="AlphaFoldDB" id="A0A1W6LJ88"/>
<dbReference type="GO" id="GO:0102710">
    <property type="term" value="F:D-inositol-3-phosphate glycosyltransferase activity"/>
    <property type="evidence" value="ECO:0007669"/>
    <property type="project" value="UniProtKB-EC"/>
</dbReference>
<evidence type="ECO:0000259" key="3">
    <source>
        <dbReference type="Pfam" id="PF13439"/>
    </source>
</evidence>
<dbReference type="EC" id="2.4.1.250" evidence="4"/>
<organism evidence="4 5">
    <name type="scientific">Sedimentisphaera salicampi</name>
    <dbReference type="NCBI Taxonomy" id="1941349"/>
    <lineage>
        <taxon>Bacteria</taxon>
        <taxon>Pseudomonadati</taxon>
        <taxon>Planctomycetota</taxon>
        <taxon>Phycisphaerae</taxon>
        <taxon>Sedimentisphaerales</taxon>
        <taxon>Sedimentisphaeraceae</taxon>
        <taxon>Sedimentisphaera</taxon>
    </lineage>
</organism>